<organism evidence="2 3">
    <name type="scientific">Vanilla planifolia</name>
    <name type="common">Vanilla</name>
    <dbReference type="NCBI Taxonomy" id="51239"/>
    <lineage>
        <taxon>Eukaryota</taxon>
        <taxon>Viridiplantae</taxon>
        <taxon>Streptophyta</taxon>
        <taxon>Embryophyta</taxon>
        <taxon>Tracheophyta</taxon>
        <taxon>Spermatophyta</taxon>
        <taxon>Magnoliopsida</taxon>
        <taxon>Liliopsida</taxon>
        <taxon>Asparagales</taxon>
        <taxon>Orchidaceae</taxon>
        <taxon>Vanilloideae</taxon>
        <taxon>Vanilleae</taxon>
        <taxon>Vanilla</taxon>
    </lineage>
</organism>
<name>A0A835UU98_VANPL</name>
<dbReference type="InterPro" id="IPR038741">
    <property type="entry name" value="AP5B1"/>
</dbReference>
<evidence type="ECO:0000313" key="3">
    <source>
        <dbReference type="Proteomes" id="UP000636800"/>
    </source>
</evidence>
<dbReference type="GO" id="GO:0016197">
    <property type="term" value="P:endosomal transport"/>
    <property type="evidence" value="ECO:0007669"/>
    <property type="project" value="InterPro"/>
</dbReference>
<dbReference type="Pfam" id="PF21590">
    <property type="entry name" value="AP5B1_C"/>
    <property type="match status" value="1"/>
</dbReference>
<feature type="domain" description="AP5B1 C-terminal" evidence="1">
    <location>
        <begin position="254"/>
        <end position="299"/>
    </location>
</feature>
<dbReference type="Proteomes" id="UP000636800">
    <property type="component" value="Chromosome 6"/>
</dbReference>
<evidence type="ECO:0000259" key="1">
    <source>
        <dbReference type="Pfam" id="PF21590"/>
    </source>
</evidence>
<dbReference type="EMBL" id="JADCNL010000006">
    <property type="protein sequence ID" value="KAG0476004.1"/>
    <property type="molecule type" value="Genomic_DNA"/>
</dbReference>
<dbReference type="GO" id="GO:0030119">
    <property type="term" value="C:AP-type membrane coat adaptor complex"/>
    <property type="evidence" value="ECO:0007669"/>
    <property type="project" value="TreeGrafter"/>
</dbReference>
<dbReference type="PANTHER" id="PTHR34033:SF1">
    <property type="entry name" value="AP-5 COMPLEX SUBUNIT BETA-1"/>
    <property type="match status" value="1"/>
</dbReference>
<sequence>MLWTICQLYMQQQLTSSLQQSMDPFLLVTFPFYSVNLQILVLILSPVGCDIQEDSSFRASLVIELEPREPMPGIIDTELKANIEKGRIISGSLQSITVGIEDMFLKAILPPHVADDHVPQYYLDLFHALWEACGSSANIGRETFLLDGGKGAAAIYGTRSVKLLDVSPRLVITSVEQYLAPYVVSVVGEQLVNIIRSNGVIRDIVYEYDSTIFSGTETSNALVPYSEKVPLQLEYFQDEGSLIKSREAGKRKLGTFLILIFLPPRFHLLLQMEVGDFSLVRIRTDHWPCLAYIDEYLESLVK</sequence>
<dbReference type="PANTHER" id="PTHR34033">
    <property type="entry name" value="AP-5 COMPLEX SUBUNIT BETA-1"/>
    <property type="match status" value="1"/>
</dbReference>
<evidence type="ECO:0000313" key="2">
    <source>
        <dbReference type="EMBL" id="KAG0476004.1"/>
    </source>
</evidence>
<reference evidence="2 3" key="1">
    <citation type="journal article" date="2020" name="Nat. Food">
        <title>A phased Vanilla planifolia genome enables genetic improvement of flavour and production.</title>
        <authorList>
            <person name="Hasing T."/>
            <person name="Tang H."/>
            <person name="Brym M."/>
            <person name="Khazi F."/>
            <person name="Huang T."/>
            <person name="Chambers A.H."/>
        </authorList>
    </citation>
    <scope>NUCLEOTIDE SEQUENCE [LARGE SCALE GENOMIC DNA]</scope>
    <source>
        <tissue evidence="2">Leaf</tissue>
    </source>
</reference>
<comment type="caution">
    <text evidence="2">The sequence shown here is derived from an EMBL/GenBank/DDBJ whole genome shotgun (WGS) entry which is preliminary data.</text>
</comment>
<dbReference type="AlphaFoldDB" id="A0A835UU98"/>
<keyword evidence="3" id="KW-1185">Reference proteome</keyword>
<dbReference type="OrthoDB" id="1932717at2759"/>
<dbReference type="InterPro" id="IPR048981">
    <property type="entry name" value="AP5B1_C"/>
</dbReference>
<proteinExistence type="predicted"/>
<gene>
    <name evidence="2" type="ORF">HPP92_012845</name>
</gene>
<accession>A0A835UU98</accession>
<protein>
    <recommendedName>
        <fullName evidence="1">AP5B1 C-terminal domain-containing protein</fullName>
    </recommendedName>
</protein>